<dbReference type="GO" id="GO:0004575">
    <property type="term" value="F:sucrose alpha-glucosidase activity"/>
    <property type="evidence" value="ECO:0007669"/>
    <property type="project" value="TreeGrafter"/>
</dbReference>
<evidence type="ECO:0000313" key="2">
    <source>
        <dbReference type="EMBL" id="SIR54707.1"/>
    </source>
</evidence>
<dbReference type="GO" id="GO:0005987">
    <property type="term" value="P:sucrose catabolic process"/>
    <property type="evidence" value="ECO:0007669"/>
    <property type="project" value="TreeGrafter"/>
</dbReference>
<dbReference type="Proteomes" id="UP000185829">
    <property type="component" value="Unassembled WGS sequence"/>
</dbReference>
<accession>A0A9X8RA62</accession>
<dbReference type="PANTHER" id="PTHR42800">
    <property type="entry name" value="EXOINULINASE INUD (AFU_ORTHOLOGUE AFUA_5G00480)"/>
    <property type="match status" value="1"/>
</dbReference>
<comment type="caution">
    <text evidence="2">The sequence shown here is derived from an EMBL/GenBank/DDBJ whole genome shotgun (WGS) entry which is preliminary data.</text>
</comment>
<keyword evidence="2" id="KW-0378">Hydrolase</keyword>
<sequence>MILFKLNLLFFAARVETIPSINGLKDVIVVKKWGSGEIGATYYYYHNDYSKLGKTFKTGEVKTKAAIAQNCITLREIKPVIFRTNNKTVHPNFRDALFCCFHLGFQKGLNLGFKIDAYQIEADLTWSDFNNAGFRLRESDDQKRHVDVGVFAEENYTYVNRAFTDQPDETNQFVESTAPFDASKKKVHLKILVDKTSIEVFVDDGKAAYSNLIFPHAEDKGITLFSEGGKAIFKNVKVTHFDSIN</sequence>
<organism evidence="2 3">
    <name type="scientific">Peribacillus simplex</name>
    <dbReference type="NCBI Taxonomy" id="1478"/>
    <lineage>
        <taxon>Bacteria</taxon>
        <taxon>Bacillati</taxon>
        <taxon>Bacillota</taxon>
        <taxon>Bacilli</taxon>
        <taxon>Bacillales</taxon>
        <taxon>Bacillaceae</taxon>
        <taxon>Peribacillus</taxon>
    </lineage>
</organism>
<dbReference type="PANTHER" id="PTHR42800:SF1">
    <property type="entry name" value="EXOINULINASE INUD (AFU_ORTHOLOGUE AFUA_5G00480)"/>
    <property type="match status" value="1"/>
</dbReference>
<dbReference type="Pfam" id="PF08244">
    <property type="entry name" value="Glyco_hydro_32C"/>
    <property type="match status" value="1"/>
</dbReference>
<dbReference type="GO" id="GO:0005737">
    <property type="term" value="C:cytoplasm"/>
    <property type="evidence" value="ECO:0007669"/>
    <property type="project" value="TreeGrafter"/>
</dbReference>
<gene>
    <name evidence="2" type="ORF">SAMN05878482_104211</name>
</gene>
<dbReference type="SUPFAM" id="SSF49899">
    <property type="entry name" value="Concanavalin A-like lectins/glucanases"/>
    <property type="match status" value="1"/>
</dbReference>
<dbReference type="InterPro" id="IPR013320">
    <property type="entry name" value="ConA-like_dom_sf"/>
</dbReference>
<dbReference type="Gene3D" id="2.60.120.560">
    <property type="entry name" value="Exo-inulinase, domain 1"/>
    <property type="match status" value="1"/>
</dbReference>
<proteinExistence type="predicted"/>
<dbReference type="InterPro" id="IPR013189">
    <property type="entry name" value="Glyco_hydro_32_C"/>
</dbReference>
<evidence type="ECO:0000259" key="1">
    <source>
        <dbReference type="Pfam" id="PF08244"/>
    </source>
</evidence>
<protein>
    <submittedName>
        <fullName evidence="2">Glycosyl hydrolases family 32 C terminal</fullName>
    </submittedName>
</protein>
<name>A0A9X8RA62_9BACI</name>
<reference evidence="2 3" key="1">
    <citation type="submission" date="2017-01" db="EMBL/GenBank/DDBJ databases">
        <authorList>
            <person name="Varghese N."/>
            <person name="Submissions S."/>
        </authorList>
    </citation>
    <scope>NUCLEOTIDE SEQUENCE [LARGE SCALE GENOMIC DNA]</scope>
    <source>
        <strain evidence="2 3">RUG2-6</strain>
    </source>
</reference>
<dbReference type="AlphaFoldDB" id="A0A9X8RA62"/>
<evidence type="ECO:0000313" key="3">
    <source>
        <dbReference type="Proteomes" id="UP000185829"/>
    </source>
</evidence>
<feature type="domain" description="Glycosyl hydrolase family 32 C-terminal" evidence="1">
    <location>
        <begin position="114"/>
        <end position="239"/>
    </location>
</feature>
<dbReference type="EMBL" id="FTMX01000004">
    <property type="protein sequence ID" value="SIR54707.1"/>
    <property type="molecule type" value="Genomic_DNA"/>
</dbReference>